<organism evidence="2 3">
    <name type="scientific">Pogonophryne albipinna</name>
    <dbReference type="NCBI Taxonomy" id="1090488"/>
    <lineage>
        <taxon>Eukaryota</taxon>
        <taxon>Metazoa</taxon>
        <taxon>Chordata</taxon>
        <taxon>Craniata</taxon>
        <taxon>Vertebrata</taxon>
        <taxon>Euteleostomi</taxon>
        <taxon>Actinopterygii</taxon>
        <taxon>Neopterygii</taxon>
        <taxon>Teleostei</taxon>
        <taxon>Neoteleostei</taxon>
        <taxon>Acanthomorphata</taxon>
        <taxon>Eupercaria</taxon>
        <taxon>Perciformes</taxon>
        <taxon>Notothenioidei</taxon>
        <taxon>Pogonophryne</taxon>
    </lineage>
</organism>
<feature type="region of interest" description="Disordered" evidence="1">
    <location>
        <begin position="93"/>
        <end position="164"/>
    </location>
</feature>
<name>A0AAD6B979_9TELE</name>
<protein>
    <submittedName>
        <fullName evidence="2">Uncharacterized protein</fullName>
    </submittedName>
</protein>
<reference evidence="2" key="1">
    <citation type="submission" date="2022-11" db="EMBL/GenBank/DDBJ databases">
        <title>Chromosome-level genome of Pogonophryne albipinna.</title>
        <authorList>
            <person name="Jo E."/>
        </authorList>
    </citation>
    <scope>NUCLEOTIDE SEQUENCE</scope>
    <source>
        <strain evidence="2">SGF0006</strain>
        <tissue evidence="2">Muscle</tissue>
    </source>
</reference>
<gene>
    <name evidence="2" type="ORF">JOQ06_028569</name>
</gene>
<dbReference type="InterPro" id="IPR035899">
    <property type="entry name" value="DBL_dom_sf"/>
</dbReference>
<dbReference type="AlphaFoldDB" id="A0AAD6B979"/>
<evidence type="ECO:0000313" key="3">
    <source>
        <dbReference type="Proteomes" id="UP001219934"/>
    </source>
</evidence>
<dbReference type="EMBL" id="JAPTMU010000008">
    <property type="protein sequence ID" value="KAJ4939108.1"/>
    <property type="molecule type" value="Genomic_DNA"/>
</dbReference>
<accession>A0AAD6B979</accession>
<feature type="compositionally biased region" description="Acidic residues" evidence="1">
    <location>
        <begin position="100"/>
        <end position="155"/>
    </location>
</feature>
<comment type="caution">
    <text evidence="2">The sequence shown here is derived from an EMBL/GenBank/DDBJ whole genome shotgun (WGS) entry which is preliminary data.</text>
</comment>
<sequence>MQRNPSDQTFKRNAVGYKNVATELAFDPYESYAQDVLRSGFHDHFLSQVSKPGAASHLQSICEGFKEAVQYVLPRLLLTPIYHCLHLFEILKVSPAPDPDPQDEEEEEGEEDEEEEGEEDEEEEEGEEDEEEEEEEDEEEEEEEDEEEEEGEEDRDVWQVDMRT</sequence>
<keyword evidence="3" id="KW-1185">Reference proteome</keyword>
<proteinExistence type="predicted"/>
<dbReference type="Proteomes" id="UP001219934">
    <property type="component" value="Unassembled WGS sequence"/>
</dbReference>
<dbReference type="Gene3D" id="1.20.900.10">
    <property type="entry name" value="Dbl homology (DH) domain"/>
    <property type="match status" value="1"/>
</dbReference>
<evidence type="ECO:0000313" key="2">
    <source>
        <dbReference type="EMBL" id="KAJ4939108.1"/>
    </source>
</evidence>
<evidence type="ECO:0000256" key="1">
    <source>
        <dbReference type="SAM" id="MobiDB-lite"/>
    </source>
</evidence>
<dbReference type="SUPFAM" id="SSF48065">
    <property type="entry name" value="DBL homology domain (DH-domain)"/>
    <property type="match status" value="1"/>
</dbReference>